<gene>
    <name evidence="1" type="ORF">J8F10_16805</name>
</gene>
<reference evidence="1 2" key="1">
    <citation type="submission" date="2021-04" db="EMBL/GenBank/DDBJ databases">
        <authorList>
            <person name="Ivanova A."/>
        </authorList>
    </citation>
    <scope>NUCLEOTIDE SEQUENCE [LARGE SCALE GENOMIC DNA]</scope>
    <source>
        <strain evidence="1 2">G18</strain>
    </source>
</reference>
<dbReference type="RefSeq" id="WP_210655519.1">
    <property type="nucleotide sequence ID" value="NZ_JAGKQQ010000001.1"/>
</dbReference>
<dbReference type="Proteomes" id="UP000676565">
    <property type="component" value="Unassembled WGS sequence"/>
</dbReference>
<keyword evidence="2" id="KW-1185">Reference proteome</keyword>
<evidence type="ECO:0000313" key="2">
    <source>
        <dbReference type="Proteomes" id="UP000676565"/>
    </source>
</evidence>
<sequence>MRADEFLHAAIEWVAIRDAVRAAYPNETSAFHAILCAFYREAAWCHVLVRAHRYAPIVTRLKFLDAKFFGAESATRVRLRPNRIHTQEFAADVFARFRVEASERYPEAFARLARPGASLRRPA</sequence>
<name>A0ABS5BTA4_9BACT</name>
<evidence type="ECO:0000313" key="1">
    <source>
        <dbReference type="EMBL" id="MBP3956933.1"/>
    </source>
</evidence>
<protein>
    <submittedName>
        <fullName evidence="1">Uncharacterized protein</fullName>
    </submittedName>
</protein>
<comment type="caution">
    <text evidence="1">The sequence shown here is derived from an EMBL/GenBank/DDBJ whole genome shotgun (WGS) entry which is preliminary data.</text>
</comment>
<accession>A0ABS5BTA4</accession>
<proteinExistence type="predicted"/>
<organism evidence="1 2">
    <name type="scientific">Gemmata palustris</name>
    <dbReference type="NCBI Taxonomy" id="2822762"/>
    <lineage>
        <taxon>Bacteria</taxon>
        <taxon>Pseudomonadati</taxon>
        <taxon>Planctomycetota</taxon>
        <taxon>Planctomycetia</taxon>
        <taxon>Gemmatales</taxon>
        <taxon>Gemmataceae</taxon>
        <taxon>Gemmata</taxon>
    </lineage>
</organism>
<dbReference type="EMBL" id="JAGKQQ010000001">
    <property type="protein sequence ID" value="MBP3956933.1"/>
    <property type="molecule type" value="Genomic_DNA"/>
</dbReference>